<evidence type="ECO:0000313" key="2">
    <source>
        <dbReference type="Proteomes" id="UP000315010"/>
    </source>
</evidence>
<dbReference type="EMBL" id="SJPJ01000001">
    <property type="protein sequence ID" value="TWT81410.1"/>
    <property type="molecule type" value="Genomic_DNA"/>
</dbReference>
<gene>
    <name evidence="1" type="ORF">CA13_28630</name>
</gene>
<keyword evidence="2" id="KW-1185">Reference proteome</keyword>
<dbReference type="AlphaFoldDB" id="A0A5C5Z2K3"/>
<comment type="caution">
    <text evidence="1">The sequence shown here is derived from an EMBL/GenBank/DDBJ whole genome shotgun (WGS) entry which is preliminary data.</text>
</comment>
<dbReference type="Proteomes" id="UP000315010">
    <property type="component" value="Unassembled WGS sequence"/>
</dbReference>
<organism evidence="1 2">
    <name type="scientific">Novipirellula herctigrandis</name>
    <dbReference type="NCBI Taxonomy" id="2527986"/>
    <lineage>
        <taxon>Bacteria</taxon>
        <taxon>Pseudomonadati</taxon>
        <taxon>Planctomycetota</taxon>
        <taxon>Planctomycetia</taxon>
        <taxon>Pirellulales</taxon>
        <taxon>Pirellulaceae</taxon>
        <taxon>Novipirellula</taxon>
    </lineage>
</organism>
<accession>A0A5C5Z2K3</accession>
<protein>
    <submittedName>
        <fullName evidence="1">Uncharacterized protein</fullName>
    </submittedName>
</protein>
<name>A0A5C5Z2K3_9BACT</name>
<proteinExistence type="predicted"/>
<sequence length="129" mass="14707">MESPISIVRKIGKWRQINRSRLLFASSSRNHYEFKNSFGSLLNSESMPTGARTRKSVLGNRYSEIGAWEELQECPQHGGTYLVGYANVYKSKDNEFGQAFEKRYGLVEEGNGCLELCQEFKADRVDADQ</sequence>
<evidence type="ECO:0000313" key="1">
    <source>
        <dbReference type="EMBL" id="TWT81410.1"/>
    </source>
</evidence>
<reference evidence="1 2" key="1">
    <citation type="submission" date="2019-02" db="EMBL/GenBank/DDBJ databases">
        <title>Deep-cultivation of Planctomycetes and their phenomic and genomic characterization uncovers novel biology.</title>
        <authorList>
            <person name="Wiegand S."/>
            <person name="Jogler M."/>
            <person name="Boedeker C."/>
            <person name="Pinto D."/>
            <person name="Vollmers J."/>
            <person name="Rivas-Marin E."/>
            <person name="Kohn T."/>
            <person name="Peeters S.H."/>
            <person name="Heuer A."/>
            <person name="Rast P."/>
            <person name="Oberbeckmann S."/>
            <person name="Bunk B."/>
            <person name="Jeske O."/>
            <person name="Meyerdierks A."/>
            <person name="Storesund J.E."/>
            <person name="Kallscheuer N."/>
            <person name="Luecker S."/>
            <person name="Lage O.M."/>
            <person name="Pohl T."/>
            <person name="Merkel B.J."/>
            <person name="Hornburger P."/>
            <person name="Mueller R.-W."/>
            <person name="Bruemmer F."/>
            <person name="Labrenz M."/>
            <person name="Spormann A.M."/>
            <person name="Op Den Camp H."/>
            <person name="Overmann J."/>
            <person name="Amann R."/>
            <person name="Jetten M.S.M."/>
            <person name="Mascher T."/>
            <person name="Medema M.H."/>
            <person name="Devos D.P."/>
            <person name="Kaster A.-K."/>
            <person name="Ovreas L."/>
            <person name="Rohde M."/>
            <person name="Galperin M.Y."/>
            <person name="Jogler C."/>
        </authorList>
    </citation>
    <scope>NUCLEOTIDE SEQUENCE [LARGE SCALE GENOMIC DNA]</scope>
    <source>
        <strain evidence="1 2">CA13</strain>
    </source>
</reference>